<feature type="compositionally biased region" description="Polar residues" evidence="1">
    <location>
        <begin position="930"/>
        <end position="948"/>
    </location>
</feature>
<feature type="region of interest" description="Disordered" evidence="1">
    <location>
        <begin position="278"/>
        <end position="309"/>
    </location>
</feature>
<feature type="region of interest" description="Disordered" evidence="1">
    <location>
        <begin position="184"/>
        <end position="236"/>
    </location>
</feature>
<dbReference type="EMBL" id="LCTV02000007">
    <property type="protein sequence ID" value="PRQ73844.1"/>
    <property type="molecule type" value="Genomic_DNA"/>
</dbReference>
<feature type="compositionally biased region" description="Basic and acidic residues" evidence="1">
    <location>
        <begin position="226"/>
        <end position="236"/>
    </location>
</feature>
<proteinExistence type="predicted"/>
<feature type="compositionally biased region" description="Polar residues" evidence="1">
    <location>
        <begin position="457"/>
        <end position="472"/>
    </location>
</feature>
<feature type="region of interest" description="Disordered" evidence="1">
    <location>
        <begin position="89"/>
        <end position="123"/>
    </location>
</feature>
<evidence type="ECO:0000313" key="2">
    <source>
        <dbReference type="EMBL" id="PRQ73844.1"/>
    </source>
</evidence>
<feature type="compositionally biased region" description="Basic and acidic residues" evidence="1">
    <location>
        <begin position="976"/>
        <end position="989"/>
    </location>
</feature>
<accession>A0A2T0A745</accession>
<reference evidence="2 3" key="1">
    <citation type="journal article" date="2018" name="Elife">
        <title>Functional genomics of lipid metabolism in the oleaginous yeast Rhodosporidium toruloides.</title>
        <authorList>
            <person name="Coradetti S.T."/>
            <person name="Pinel D."/>
            <person name="Geiselman G."/>
            <person name="Ito M."/>
            <person name="Mondo S."/>
            <person name="Reilly M.C."/>
            <person name="Cheng Y.F."/>
            <person name="Bauer S."/>
            <person name="Grigoriev I."/>
            <person name="Gladden J.M."/>
            <person name="Simmons B.A."/>
            <person name="Brem R."/>
            <person name="Arkin A.P."/>
            <person name="Skerker J.M."/>
        </authorList>
    </citation>
    <scope>NUCLEOTIDE SEQUENCE [LARGE SCALE GENOMIC DNA]</scope>
    <source>
        <strain evidence="2 3">NBRC 0880</strain>
    </source>
</reference>
<evidence type="ECO:0000256" key="1">
    <source>
        <dbReference type="SAM" id="MobiDB-lite"/>
    </source>
</evidence>
<dbReference type="AlphaFoldDB" id="A0A2T0A745"/>
<sequence length="1239" mass="131949">MSSLAVLPLLSRSASRARRRGRQLLLGVIWVHGWRSSCVVLSLSLRSSQFFTSSRSIAHDDDEPRQRPRPSLAWSDRVEFAFPACCRPLPSSPSSSPRTLNAPLSTRDRLTSDKRLVSPAAPPAPHSLAAAARTAFFPAVLSLLDAVTATACGSVDFARFNSVVSGMAAVLHPQGDVLAVPPFPAEHPTSSRLVSPAQPSPAPPMEKSASSMSATSVATIAGTKGKAREVVWEQDSERARMQAEIERSLRQLEGRSGSSEGDERLANDAALAEDLLRSQGETSAPPSQDSPDQLVGFNHHGVRTSSDSHRLSVATLDSMLTTGETVYEDAWEEFEAEDEDAFDEPALPPLPLNLARSPILPDTPPSEKELAAASLTPKVGSLDATPQTSPLNAATGFSPRSAFEEQATLLQQRAALQLEAARISTARHSLSIHPSEAAVKLLTRRYSAVPRISTQSFDTPQAAKITSPTSPNRPWHPKPLVLTPARTVHTPLTTSSAISPGRRRGSLTGSERGGRSRSGSLTTTTPPRLMSPTRAHLAPSARSSATVRRRSMGYIDSSSSLNSRPTSIVSPVLPPKRDSVASSVSSPRLPLSRNRSASEDTTSSQTTRTTASSRARLSGSTDESPVSSVWSDEKDGLRIDSHGSPIGNSGVEFDRTWSRRGSAPLPAVSETDGPETAKPTSPEREKPLPSSPRMVPLPRPVTAQEASTIGLSTVSEAPVVSIIASSPSTIRSPASPRPSGFSPRETYQTSTKRTKYDEHWTGGFASDSAAEESDFGRPSLDVAAAHAASGYLTGVSSRSDSPASPVLGSSDGEKRHSMATRRKPIVIRSGAARSSAAFARRSQRLSQLDPAAADGSHRLSRVVRRLSGVGKDDSPSLPSKSQLAGPLPATTRRQSTHSSKVRFDERRLSTARSPPSSAAAVWPPPEETKTISLAPTLSYNSESESSAGLSGRDSETDDDMARYRKPFGTFSSRPRRTFEPRDPRSRIEEADFGPESFLEVLLNEEPPARPRAGSYDSRWSGYSTGALESETKGSMPASKTFGTVKPAKGLTNKLFGALAKSPKLSSSDDRPRRPVSIAPRGSPAADKRRPSTRPRPVVSGPLELEAASSAMRQQGSHGSTGSSTSFSSQEYSSVRSGFGAYSRASLRQPIPTIKRGGMYDETAEELASFDFTKQAKPSRTSPPSLTSPSTRQTRIGSAGSVSPSPTQLPLLPSPRRSSEGSLAAFPTALKVVPLSPALK</sequence>
<dbReference type="Proteomes" id="UP000239560">
    <property type="component" value="Unassembled WGS sequence"/>
</dbReference>
<organism evidence="2 3">
    <name type="scientific">Rhodotorula toruloides</name>
    <name type="common">Yeast</name>
    <name type="synonym">Rhodosporidium toruloides</name>
    <dbReference type="NCBI Taxonomy" id="5286"/>
    <lineage>
        <taxon>Eukaryota</taxon>
        <taxon>Fungi</taxon>
        <taxon>Dikarya</taxon>
        <taxon>Basidiomycota</taxon>
        <taxon>Pucciniomycotina</taxon>
        <taxon>Microbotryomycetes</taxon>
        <taxon>Sporidiobolales</taxon>
        <taxon>Sporidiobolaceae</taxon>
        <taxon>Rhodotorula</taxon>
    </lineage>
</organism>
<feature type="compositionally biased region" description="Low complexity" evidence="1">
    <location>
        <begin position="580"/>
        <end position="621"/>
    </location>
</feature>
<feature type="compositionally biased region" description="Polar residues" evidence="1">
    <location>
        <begin position="556"/>
        <end position="569"/>
    </location>
</feature>
<feature type="region of interest" description="Disordered" evidence="1">
    <location>
        <begin position="457"/>
        <end position="704"/>
    </location>
</feature>
<protein>
    <submittedName>
        <fullName evidence="2">Proteophosphoglycan ppg4</fullName>
    </submittedName>
</protein>
<feature type="compositionally biased region" description="Low complexity" evidence="1">
    <location>
        <begin position="910"/>
        <end position="921"/>
    </location>
</feature>
<feature type="compositionally biased region" description="Polar residues" evidence="1">
    <location>
        <begin position="279"/>
        <end position="291"/>
    </location>
</feature>
<comment type="caution">
    <text evidence="2">The sequence shown here is derived from an EMBL/GenBank/DDBJ whole genome shotgun (WGS) entry which is preliminary data.</text>
</comment>
<gene>
    <name evidence="2" type="ORF">AAT19DRAFT_15411</name>
</gene>
<feature type="compositionally biased region" description="Low complexity" evidence="1">
    <location>
        <begin position="1177"/>
        <end position="1221"/>
    </location>
</feature>
<feature type="region of interest" description="Disordered" evidence="1">
    <location>
        <begin position="726"/>
        <end position="776"/>
    </location>
</feature>
<dbReference type="OrthoDB" id="2529160at2759"/>
<feature type="compositionally biased region" description="Basic and acidic residues" evidence="1">
    <location>
        <begin position="631"/>
        <end position="641"/>
    </location>
</feature>
<feature type="region of interest" description="Disordered" evidence="1">
    <location>
        <begin position="793"/>
        <end position="1221"/>
    </location>
</feature>
<feature type="compositionally biased region" description="Low complexity" evidence="1">
    <location>
        <begin position="828"/>
        <end position="846"/>
    </location>
</feature>
<evidence type="ECO:0000313" key="3">
    <source>
        <dbReference type="Proteomes" id="UP000239560"/>
    </source>
</evidence>
<feature type="compositionally biased region" description="Basic and acidic residues" evidence="1">
    <location>
        <begin position="106"/>
        <end position="116"/>
    </location>
</feature>
<feature type="compositionally biased region" description="Low complexity" evidence="1">
    <location>
        <begin position="1113"/>
        <end position="1133"/>
    </location>
</feature>
<name>A0A2T0A745_RHOTO</name>
<feature type="compositionally biased region" description="Low complexity" evidence="1">
    <location>
        <begin position="208"/>
        <end position="221"/>
    </location>
</feature>